<accession>A0ABU9HXD2</accession>
<sequence>MDLHSDIQKEWNEKGAAYGTGINEMVAFGETHGWDKWEGEEPVDEREHLADEVVRLLHEANESGTVAAFREAFPPSDSPLLAYIKNNQQNIELFSFIGDEKIIFFVRAYNQEPQGYILDGDKLMELDPSVKAVGKSKQGNVFAVLTDGVLTTVQGWDGEVIATFTLDALKESTMTQLLPFNDGKTVVLVAPEGIYLLSAEGEKLIHPEPDEDEELEEDEEPGISLSMENADISNDNRYIVVADQDGSHRVLNASGEQIGEIGPESSYPHFCLFASNDDQLITNSCHFYNGVTIGVATSNLETYQDSEDYVDIDESMRVYAGVAADGYYILGDANGYIKAFDKQGKNLWRHFLGSTINGMCLSDDGKTLWVGSYSGMVHKLRLGAGHRDTHTIGNGNHYEDFRIIFRKGKPALFW</sequence>
<dbReference type="InterPro" id="IPR015943">
    <property type="entry name" value="WD40/YVTN_repeat-like_dom_sf"/>
</dbReference>
<comment type="caution">
    <text evidence="1">The sequence shown here is derived from an EMBL/GenBank/DDBJ whole genome shotgun (WGS) entry which is preliminary data.</text>
</comment>
<name>A0ABU9HXD2_9FLAO</name>
<dbReference type="EMBL" id="JBBYHR010000005">
    <property type="protein sequence ID" value="MEL1244816.1"/>
    <property type="molecule type" value="Genomic_DNA"/>
</dbReference>
<organism evidence="1 2">
    <name type="scientific">Flavobacterium arundinis</name>
    <dbReference type="NCBI Taxonomy" id="3139143"/>
    <lineage>
        <taxon>Bacteria</taxon>
        <taxon>Pseudomonadati</taxon>
        <taxon>Bacteroidota</taxon>
        <taxon>Flavobacteriia</taxon>
        <taxon>Flavobacteriales</taxon>
        <taxon>Flavobacteriaceae</taxon>
        <taxon>Flavobacterium</taxon>
    </lineage>
</organism>
<dbReference type="Gene3D" id="2.130.10.10">
    <property type="entry name" value="YVTN repeat-like/Quinoprotein amine dehydrogenase"/>
    <property type="match status" value="1"/>
</dbReference>
<evidence type="ECO:0008006" key="3">
    <source>
        <dbReference type="Google" id="ProtNLM"/>
    </source>
</evidence>
<dbReference type="SUPFAM" id="SSF50998">
    <property type="entry name" value="Quinoprotein alcohol dehydrogenase-like"/>
    <property type="match status" value="1"/>
</dbReference>
<keyword evidence="2" id="KW-1185">Reference proteome</keyword>
<evidence type="ECO:0000313" key="1">
    <source>
        <dbReference type="EMBL" id="MEL1244816.1"/>
    </source>
</evidence>
<dbReference type="InterPro" id="IPR011047">
    <property type="entry name" value="Quinoprotein_ADH-like_sf"/>
</dbReference>
<dbReference type="Proteomes" id="UP001464555">
    <property type="component" value="Unassembled WGS sequence"/>
</dbReference>
<dbReference type="RefSeq" id="WP_341697131.1">
    <property type="nucleotide sequence ID" value="NZ_JBBYHR010000005.1"/>
</dbReference>
<gene>
    <name evidence="1" type="ORF">AAEO56_11130</name>
</gene>
<reference evidence="1 2" key="1">
    <citation type="submission" date="2024-04" db="EMBL/GenBank/DDBJ databases">
        <title>Flavobacterium sp. DGU11 16S ribosomal RNA gene Genome sequencing and assembly.</title>
        <authorList>
            <person name="Park S."/>
        </authorList>
    </citation>
    <scope>NUCLEOTIDE SEQUENCE [LARGE SCALE GENOMIC DNA]</scope>
    <source>
        <strain evidence="1 2">DGU11</strain>
    </source>
</reference>
<proteinExistence type="predicted"/>
<protein>
    <recommendedName>
        <fullName evidence="3">WD40 repeat</fullName>
    </recommendedName>
</protein>
<evidence type="ECO:0000313" key="2">
    <source>
        <dbReference type="Proteomes" id="UP001464555"/>
    </source>
</evidence>